<dbReference type="InterPro" id="IPR038765">
    <property type="entry name" value="Papain-like_cys_pep_sf"/>
</dbReference>
<dbReference type="Proteomes" id="UP000663882">
    <property type="component" value="Unassembled WGS sequence"/>
</dbReference>
<feature type="domain" description="UFSP1/2/DUB catalytic" evidence="3">
    <location>
        <begin position="16"/>
        <end position="201"/>
    </location>
</feature>
<organism evidence="4 5">
    <name type="scientific">Rotaria sordida</name>
    <dbReference type="NCBI Taxonomy" id="392033"/>
    <lineage>
        <taxon>Eukaryota</taxon>
        <taxon>Metazoa</taxon>
        <taxon>Spiralia</taxon>
        <taxon>Gnathifera</taxon>
        <taxon>Rotifera</taxon>
        <taxon>Eurotatoria</taxon>
        <taxon>Bdelloidea</taxon>
        <taxon>Philodinida</taxon>
        <taxon>Philodinidae</taxon>
        <taxon>Rotaria</taxon>
    </lineage>
</organism>
<protein>
    <recommendedName>
        <fullName evidence="3">UFSP1/2/DUB catalytic domain-containing protein</fullName>
    </recommendedName>
</protein>
<dbReference type="PANTHER" id="PTHR48153">
    <property type="entry name" value="UFM1-SPECIFIC PROTEASE 2"/>
    <property type="match status" value="1"/>
</dbReference>
<dbReference type="OrthoDB" id="417506at2759"/>
<comment type="similarity">
    <text evidence="1">Belongs to the peptidase C78 family.</text>
</comment>
<dbReference type="InterPro" id="IPR012462">
    <property type="entry name" value="UFSP1/2_DUB_cat"/>
</dbReference>
<sequence length="210" mass="24196">MLLKIDQILDEIDETIDIVRGTLYFYHYKCDEQDDRGWGCGYRTLQTLCSWIINVKEEYSTSIVPSITKIQEILVNLEDKPVSFIKSKQWIGTCEATMILSQLYDVDCKIIHISNGYNLLNYMNLLSKHFHDFGSPIMMGGDADAASKCILAVRSNKQLLILDPHYSGPRFTSINKLRESGYLKWYNVPNDFVSSSFYNLCLPQLKKDLI</sequence>
<dbReference type="GO" id="GO:0071567">
    <property type="term" value="F:deUFMylase activity"/>
    <property type="evidence" value="ECO:0007669"/>
    <property type="project" value="UniProtKB-ARBA"/>
</dbReference>
<dbReference type="AlphaFoldDB" id="A0A813V431"/>
<proteinExistence type="inferred from homology"/>
<dbReference type="Gene3D" id="3.90.70.130">
    <property type="match status" value="1"/>
</dbReference>
<evidence type="ECO:0000259" key="3">
    <source>
        <dbReference type="Pfam" id="PF07910"/>
    </source>
</evidence>
<name>A0A813V431_9BILA</name>
<evidence type="ECO:0000313" key="4">
    <source>
        <dbReference type="EMBL" id="CAF0839534.1"/>
    </source>
</evidence>
<gene>
    <name evidence="4" type="ORF">RFH988_LOCUS5869</name>
</gene>
<evidence type="ECO:0000256" key="2">
    <source>
        <dbReference type="ARBA" id="ARBA00022801"/>
    </source>
</evidence>
<evidence type="ECO:0000256" key="1">
    <source>
        <dbReference type="ARBA" id="ARBA00008552"/>
    </source>
</evidence>
<keyword evidence="2" id="KW-0378">Hydrolase</keyword>
<evidence type="ECO:0000313" key="5">
    <source>
        <dbReference type="Proteomes" id="UP000663882"/>
    </source>
</evidence>
<accession>A0A813V431</accession>
<dbReference type="SUPFAM" id="SSF54001">
    <property type="entry name" value="Cysteine proteinases"/>
    <property type="match status" value="1"/>
</dbReference>
<dbReference type="Pfam" id="PF07910">
    <property type="entry name" value="Peptidase_C78"/>
    <property type="match status" value="1"/>
</dbReference>
<dbReference type="PANTHER" id="PTHR48153:SF3">
    <property type="entry name" value="INACTIVE UFM1-SPECIFIC PROTEASE 1"/>
    <property type="match status" value="1"/>
</dbReference>
<dbReference type="EMBL" id="CAJNOO010000171">
    <property type="protein sequence ID" value="CAF0839534.1"/>
    <property type="molecule type" value="Genomic_DNA"/>
</dbReference>
<comment type="caution">
    <text evidence="4">The sequence shown here is derived from an EMBL/GenBank/DDBJ whole genome shotgun (WGS) entry which is preliminary data.</text>
</comment>
<reference evidence="4" key="1">
    <citation type="submission" date="2021-02" db="EMBL/GenBank/DDBJ databases">
        <authorList>
            <person name="Nowell W R."/>
        </authorList>
    </citation>
    <scope>NUCLEOTIDE SEQUENCE</scope>
</reference>